<evidence type="ECO:0000313" key="12">
    <source>
        <dbReference type="Proteomes" id="UP000515154"/>
    </source>
</evidence>
<evidence type="ECO:0000256" key="10">
    <source>
        <dbReference type="ARBA" id="ARBA00023180"/>
    </source>
</evidence>
<evidence type="ECO:0000256" key="3">
    <source>
        <dbReference type="ARBA" id="ARBA00022676"/>
    </source>
</evidence>
<gene>
    <name evidence="13 14 15 16 17" type="primary">LOC115213932</name>
</gene>
<keyword evidence="4" id="KW-0808">Transferase</keyword>
<keyword evidence="6" id="KW-0735">Signal-anchor</keyword>
<dbReference type="GO" id="GO:0000139">
    <property type="term" value="C:Golgi membrane"/>
    <property type="evidence" value="ECO:0007669"/>
    <property type="project" value="UniProtKB-SubCell"/>
</dbReference>
<evidence type="ECO:0000256" key="9">
    <source>
        <dbReference type="ARBA" id="ARBA00023136"/>
    </source>
</evidence>
<dbReference type="KEGG" id="osn:115213932"/>
<dbReference type="Pfam" id="PF01762">
    <property type="entry name" value="Galactosyl_T"/>
    <property type="match status" value="1"/>
</dbReference>
<dbReference type="RefSeq" id="XP_029638790.1">
    <property type="nucleotide sequence ID" value="XM_029782930.2"/>
</dbReference>
<dbReference type="GO" id="GO:0016758">
    <property type="term" value="F:hexosyltransferase activity"/>
    <property type="evidence" value="ECO:0007669"/>
    <property type="project" value="InterPro"/>
</dbReference>
<dbReference type="InterPro" id="IPR002659">
    <property type="entry name" value="Glyco_trans_31"/>
</dbReference>
<dbReference type="GO" id="GO:0006493">
    <property type="term" value="P:protein O-linked glycosylation"/>
    <property type="evidence" value="ECO:0007669"/>
    <property type="project" value="TreeGrafter"/>
</dbReference>
<keyword evidence="7" id="KW-1133">Transmembrane helix</keyword>
<dbReference type="RefSeq" id="XP_036360739.1">
    <property type="nucleotide sequence ID" value="XM_036504846.1"/>
</dbReference>
<dbReference type="PANTHER" id="PTHR11214:SF3">
    <property type="entry name" value="BETA-1,3-GALACTOSYLTRANSFERASE 6"/>
    <property type="match status" value="1"/>
</dbReference>
<evidence type="ECO:0000313" key="14">
    <source>
        <dbReference type="RefSeq" id="XP_036360737.1"/>
    </source>
</evidence>
<evidence type="ECO:0000313" key="17">
    <source>
        <dbReference type="RefSeq" id="XP_036360740.1"/>
    </source>
</evidence>
<evidence type="ECO:0000313" key="15">
    <source>
        <dbReference type="RefSeq" id="XP_036360738.1"/>
    </source>
</evidence>
<evidence type="ECO:0000313" key="16">
    <source>
        <dbReference type="RefSeq" id="XP_036360739.1"/>
    </source>
</evidence>
<keyword evidence="12" id="KW-1185">Reference proteome</keyword>
<dbReference type="PANTHER" id="PTHR11214">
    <property type="entry name" value="BETA-1,3-N-ACETYLGLUCOSAMINYLTRANSFERASE"/>
    <property type="match status" value="1"/>
</dbReference>
<reference evidence="13 14" key="1">
    <citation type="submission" date="2025-08" db="UniProtKB">
        <authorList>
            <consortium name="RefSeq"/>
        </authorList>
    </citation>
    <scope>IDENTIFICATION</scope>
</reference>
<evidence type="ECO:0000256" key="7">
    <source>
        <dbReference type="ARBA" id="ARBA00022989"/>
    </source>
</evidence>
<dbReference type="EC" id="2.4.1.-" evidence="11"/>
<sequence>MKYLQVSHLGTFVCSPGIILRRAMALCSVSGIFGSILLLSLSFSFPDELSEHPLHSFDNNVRRKSTGNSHFGGLHSVRKFTRVAMSSNDYDARANHFQQQHSNETNSTVFQRSRLKSGVFQQSINLLEKDEVNVTTEVGIVPKHFQQYNSAFLVVIVCSHPERLEYRQAIRETWGSSRGQEFHVLFLTGKHEDPYWNALMDKENALHGDILQVDVIDSYRNLSLKVIGGLCWITDSFQSIDYVMKTDDDVYINVWYLLKLLREKVISQRQILGALSIMSPVKRDLRDPWGVRFSEFAPKTYPPYVSGGAYVMSQKAGKKLCVEKWKRQSPFIHLEDVYVTGILAQATGISHVAHPGFSFWTSKKAKAADIANNKRVSSVNMTPDQIYKLHRQSNALLVSTTSSVNSKKVER</sequence>
<name>A0A6P7SKK2_9MOLL</name>
<dbReference type="Gene3D" id="3.90.550.50">
    <property type="match status" value="1"/>
</dbReference>
<dbReference type="AlphaFoldDB" id="A0A6P7SKK2"/>
<dbReference type="RefSeq" id="XP_036360737.1">
    <property type="nucleotide sequence ID" value="XM_036504844.1"/>
</dbReference>
<protein>
    <recommendedName>
        <fullName evidence="11">Hexosyltransferase</fullName>
        <ecNumber evidence="11">2.4.1.-</ecNumber>
    </recommendedName>
</protein>
<keyword evidence="10" id="KW-0325">Glycoprotein</keyword>
<dbReference type="RefSeq" id="XP_036360738.1">
    <property type="nucleotide sequence ID" value="XM_036504845.1"/>
</dbReference>
<dbReference type="RefSeq" id="XP_036360740.1">
    <property type="nucleotide sequence ID" value="XM_036504847.1"/>
</dbReference>
<evidence type="ECO:0000256" key="1">
    <source>
        <dbReference type="ARBA" id="ARBA00004323"/>
    </source>
</evidence>
<evidence type="ECO:0000256" key="6">
    <source>
        <dbReference type="ARBA" id="ARBA00022968"/>
    </source>
</evidence>
<keyword evidence="3 11" id="KW-0328">Glycosyltransferase</keyword>
<keyword evidence="5" id="KW-0812">Transmembrane</keyword>
<evidence type="ECO:0000256" key="11">
    <source>
        <dbReference type="RuleBase" id="RU363063"/>
    </source>
</evidence>
<evidence type="ECO:0000256" key="8">
    <source>
        <dbReference type="ARBA" id="ARBA00023034"/>
    </source>
</evidence>
<evidence type="ECO:0000256" key="5">
    <source>
        <dbReference type="ARBA" id="ARBA00022692"/>
    </source>
</evidence>
<proteinExistence type="inferred from homology"/>
<dbReference type="FunFam" id="3.90.550.50:FF:000001">
    <property type="entry name" value="Hexosyltransferase"/>
    <property type="match status" value="1"/>
</dbReference>
<evidence type="ECO:0000256" key="2">
    <source>
        <dbReference type="ARBA" id="ARBA00008661"/>
    </source>
</evidence>
<organism evidence="12 13">
    <name type="scientific">Octopus sinensis</name>
    <name type="common">East Asian common octopus</name>
    <dbReference type="NCBI Taxonomy" id="2607531"/>
    <lineage>
        <taxon>Eukaryota</taxon>
        <taxon>Metazoa</taxon>
        <taxon>Spiralia</taxon>
        <taxon>Lophotrochozoa</taxon>
        <taxon>Mollusca</taxon>
        <taxon>Cephalopoda</taxon>
        <taxon>Coleoidea</taxon>
        <taxon>Octopodiformes</taxon>
        <taxon>Octopoda</taxon>
        <taxon>Incirrata</taxon>
        <taxon>Octopodidae</taxon>
        <taxon>Octopus</taxon>
    </lineage>
</organism>
<accession>A0A6P7SKK2</accession>
<comment type="subcellular location">
    <subcellularLocation>
        <location evidence="1 11">Golgi apparatus membrane</location>
        <topology evidence="1 11">Single-pass type II membrane protein</topology>
    </subcellularLocation>
</comment>
<keyword evidence="9" id="KW-0472">Membrane</keyword>
<dbReference type="Proteomes" id="UP000515154">
    <property type="component" value="Linkage group LG7"/>
</dbReference>
<keyword evidence="8 11" id="KW-0333">Golgi apparatus</keyword>
<evidence type="ECO:0000313" key="13">
    <source>
        <dbReference type="RefSeq" id="XP_029638790.1"/>
    </source>
</evidence>
<evidence type="ECO:0000256" key="4">
    <source>
        <dbReference type="ARBA" id="ARBA00022679"/>
    </source>
</evidence>
<comment type="similarity">
    <text evidence="2 11">Belongs to the glycosyltransferase 31 family.</text>
</comment>